<dbReference type="Pfam" id="PF00233">
    <property type="entry name" value="PDEase_I"/>
    <property type="match status" value="1"/>
</dbReference>
<dbReference type="GO" id="GO:0004672">
    <property type="term" value="F:protein kinase activity"/>
    <property type="evidence" value="ECO:0007669"/>
    <property type="project" value="InterPro"/>
</dbReference>
<keyword evidence="12" id="KW-1185">Reference proteome</keyword>
<feature type="binding site" evidence="5">
    <location>
        <position position="1750"/>
    </location>
    <ligand>
        <name>Zn(2+)</name>
        <dbReference type="ChEBI" id="CHEBI:29105"/>
        <label>2</label>
    </ligand>
</feature>
<evidence type="ECO:0000256" key="2">
    <source>
        <dbReference type="ARBA" id="ARBA00022801"/>
    </source>
</evidence>
<dbReference type="GO" id="GO:0004114">
    <property type="term" value="F:3',5'-cyclic-nucleotide phosphodiesterase activity"/>
    <property type="evidence" value="ECO:0007669"/>
    <property type="project" value="InterPro"/>
</dbReference>
<dbReference type="SMART" id="SM00220">
    <property type="entry name" value="S_TKc"/>
    <property type="match status" value="1"/>
</dbReference>
<dbReference type="GO" id="GO:0005524">
    <property type="term" value="F:ATP binding"/>
    <property type="evidence" value="ECO:0007669"/>
    <property type="project" value="InterPro"/>
</dbReference>
<dbReference type="Gene3D" id="1.10.1300.10">
    <property type="entry name" value="3'5'-cyclic nucleotide phosphodiesterase, catalytic domain"/>
    <property type="match status" value="1"/>
</dbReference>
<dbReference type="InterPro" id="IPR036971">
    <property type="entry name" value="PDEase_catalytic_dom_sf"/>
</dbReference>
<gene>
    <name evidence="11" type="ORF">HK103_002419</name>
</gene>
<feature type="coiled-coil region" evidence="7">
    <location>
        <begin position="639"/>
        <end position="666"/>
    </location>
</feature>
<dbReference type="SMART" id="SM00065">
    <property type="entry name" value="GAF"/>
    <property type="match status" value="1"/>
</dbReference>
<dbReference type="Gene3D" id="1.10.510.10">
    <property type="entry name" value="Transferase(Phosphotransferase) domain 1"/>
    <property type="match status" value="1"/>
</dbReference>
<dbReference type="SUPFAM" id="SSF52540">
    <property type="entry name" value="P-loop containing nucleoside triphosphate hydrolases"/>
    <property type="match status" value="1"/>
</dbReference>
<comment type="cofactor">
    <cofactor evidence="6">
        <name>a divalent metal cation</name>
        <dbReference type="ChEBI" id="CHEBI:60240"/>
    </cofactor>
    <text evidence="6">Binds 2 divalent metal cations per subunit. Site 1 may preferentially bind zinc ions, while site 2 has a preference for magnesium and/or manganese ions.</text>
</comment>
<dbReference type="InterPro" id="IPR003018">
    <property type="entry name" value="GAF"/>
</dbReference>
<dbReference type="InterPro" id="IPR002073">
    <property type="entry name" value="PDEase_catalytic_dom"/>
</dbReference>
<dbReference type="InterPro" id="IPR023088">
    <property type="entry name" value="PDEase"/>
</dbReference>
<comment type="similarity">
    <text evidence="6">Belongs to the cyclic nucleotide phosphodiesterase family.</text>
</comment>
<keyword evidence="7" id="KW-0175">Coiled coil</keyword>
<dbReference type="InterPro" id="IPR000719">
    <property type="entry name" value="Prot_kinase_dom"/>
</dbReference>
<dbReference type="InterPro" id="IPR029016">
    <property type="entry name" value="GAF-like_dom_sf"/>
</dbReference>
<keyword evidence="2 6" id="KW-0378">Hydrolase</keyword>
<dbReference type="PANTHER" id="PTHR11347">
    <property type="entry name" value="CYCLIC NUCLEOTIDE PHOSPHODIESTERASE"/>
    <property type="match status" value="1"/>
</dbReference>
<evidence type="ECO:0000259" key="9">
    <source>
        <dbReference type="PROSITE" id="PS50011"/>
    </source>
</evidence>
<protein>
    <recommendedName>
        <fullName evidence="6">Phosphodiesterase</fullName>
        <ecNumber evidence="6">3.1.4.-</ecNumber>
    </recommendedName>
</protein>
<dbReference type="PROSITE" id="PS00126">
    <property type="entry name" value="PDEASE_I_1"/>
    <property type="match status" value="1"/>
</dbReference>
<dbReference type="Pfam" id="PF01590">
    <property type="entry name" value="GAF"/>
    <property type="match status" value="1"/>
</dbReference>
<dbReference type="SUPFAM" id="SSF109604">
    <property type="entry name" value="HD-domain/PDEase-like"/>
    <property type="match status" value="1"/>
</dbReference>
<dbReference type="Pfam" id="PF00069">
    <property type="entry name" value="Pkinase"/>
    <property type="match status" value="1"/>
</dbReference>
<dbReference type="InterPro" id="IPR041664">
    <property type="entry name" value="AAA_16"/>
</dbReference>
<feature type="binding site" evidence="5">
    <location>
        <position position="1749"/>
    </location>
    <ligand>
        <name>Zn(2+)</name>
        <dbReference type="ChEBI" id="CHEBI:29105"/>
        <label>1</label>
    </ligand>
</feature>
<feature type="binding site" evidence="5">
    <location>
        <position position="1861"/>
    </location>
    <ligand>
        <name>Zn(2+)</name>
        <dbReference type="ChEBI" id="CHEBI:29105"/>
        <label>1</label>
    </ligand>
</feature>
<dbReference type="PROSITE" id="PS50011">
    <property type="entry name" value="PROTEIN_KINASE_DOM"/>
    <property type="match status" value="1"/>
</dbReference>
<name>A0AAD5U9J8_9FUNG</name>
<evidence type="ECO:0000313" key="11">
    <source>
        <dbReference type="EMBL" id="KAJ3251406.1"/>
    </source>
</evidence>
<dbReference type="PROSITE" id="PS51845">
    <property type="entry name" value="PDEASE_I_2"/>
    <property type="match status" value="1"/>
</dbReference>
<dbReference type="EC" id="3.1.4.-" evidence="6"/>
<feature type="domain" description="PDEase" evidence="10">
    <location>
        <begin position="1627"/>
        <end position="1950"/>
    </location>
</feature>
<dbReference type="InterPro" id="IPR023174">
    <property type="entry name" value="PDEase_CS"/>
</dbReference>
<dbReference type="Pfam" id="PF13191">
    <property type="entry name" value="AAA_16"/>
    <property type="match status" value="1"/>
</dbReference>
<feature type="binding site" evidence="4">
    <location>
        <position position="1750"/>
    </location>
    <ligand>
        <name>AMP</name>
        <dbReference type="ChEBI" id="CHEBI:456215"/>
    </ligand>
</feature>
<feature type="compositionally biased region" description="Polar residues" evidence="8">
    <location>
        <begin position="2007"/>
        <end position="2029"/>
    </location>
</feature>
<dbReference type="InterPro" id="IPR011009">
    <property type="entry name" value="Kinase-like_dom_sf"/>
</dbReference>
<dbReference type="GO" id="GO:0007165">
    <property type="term" value="P:signal transduction"/>
    <property type="evidence" value="ECO:0007669"/>
    <property type="project" value="InterPro"/>
</dbReference>
<dbReference type="GO" id="GO:0046872">
    <property type="term" value="F:metal ion binding"/>
    <property type="evidence" value="ECO:0007669"/>
    <property type="project" value="UniProtKB-KW"/>
</dbReference>
<feature type="binding site" evidence="4">
    <location>
        <position position="1861"/>
    </location>
    <ligand>
        <name>AMP</name>
        <dbReference type="ChEBI" id="CHEBI:456215"/>
    </ligand>
</feature>
<dbReference type="SUPFAM" id="SSF55781">
    <property type="entry name" value="GAF domain-like"/>
    <property type="match status" value="1"/>
</dbReference>
<dbReference type="InterPro" id="IPR027417">
    <property type="entry name" value="P-loop_NTPase"/>
</dbReference>
<keyword evidence="1 5" id="KW-0479">Metal-binding</keyword>
<organism evidence="11 12">
    <name type="scientific">Boothiomyces macroporosus</name>
    <dbReference type="NCBI Taxonomy" id="261099"/>
    <lineage>
        <taxon>Eukaryota</taxon>
        <taxon>Fungi</taxon>
        <taxon>Fungi incertae sedis</taxon>
        <taxon>Chytridiomycota</taxon>
        <taxon>Chytridiomycota incertae sedis</taxon>
        <taxon>Chytridiomycetes</taxon>
        <taxon>Rhizophydiales</taxon>
        <taxon>Terramycetaceae</taxon>
        <taxon>Boothiomyces</taxon>
    </lineage>
</organism>
<evidence type="ECO:0000256" key="7">
    <source>
        <dbReference type="SAM" id="Coils"/>
    </source>
</evidence>
<feature type="binding site" evidence="4">
    <location>
        <begin position="1709"/>
        <end position="1713"/>
    </location>
    <ligand>
        <name>AMP</name>
        <dbReference type="ChEBI" id="CHEBI:456215"/>
    </ligand>
</feature>
<evidence type="ECO:0000256" key="6">
    <source>
        <dbReference type="RuleBase" id="RU363067"/>
    </source>
</evidence>
<dbReference type="EMBL" id="JADGKB010000184">
    <property type="protein sequence ID" value="KAJ3251406.1"/>
    <property type="molecule type" value="Genomic_DNA"/>
</dbReference>
<evidence type="ECO:0000256" key="1">
    <source>
        <dbReference type="ARBA" id="ARBA00022723"/>
    </source>
</evidence>
<evidence type="ECO:0000313" key="12">
    <source>
        <dbReference type="Proteomes" id="UP001210925"/>
    </source>
</evidence>
<evidence type="ECO:0000256" key="4">
    <source>
        <dbReference type="PIRSR" id="PIRSR623088-2"/>
    </source>
</evidence>
<feature type="binding site" evidence="5">
    <location>
        <position position="1713"/>
    </location>
    <ligand>
        <name>Zn(2+)</name>
        <dbReference type="ChEBI" id="CHEBI:29105"/>
        <label>1</label>
    </ligand>
</feature>
<dbReference type="Proteomes" id="UP001210925">
    <property type="component" value="Unassembled WGS sequence"/>
</dbReference>
<sequence length="2029" mass="229964">MGDYIDLPNYDHLEILGTNNETGISIVKGKSRAKKDVIIYAATYYQEGINLLLQAEYDKITHINQQSERKYVEKNLIPNPIAVEKMYEEGCLATVYEYFSDSPLRDYLPRDHSHEITSDDHLELVKHKPPEISHPQLTGEELLQIFFKVVQSLEKVHHAKYVHLNVNPDSIYITKKDDKLDVQLANFIYAQSNDDLPHYHFVNQNYAYVSPEQTGRTDRVIDYRSDFYNLGITMWECFVGYKPFKHAEVSEIVYSHLAMQIPSPSEVNKTIPAPISAIILKLTKKDPADRYQIGSAIKYDIQKILDQIESFKKSQGISEKLSNEKISEALRNFEWKVGEKDYSQTIRFSSEPVGRVNEIRQLLGIFDDWYLTDFSKRKPTVVCLHSSFGAGKTAIIKKLTNYAISKGAFLISAKISISDYGVPYAAFKSVLEQIVGIILTESTEELRSWEDKLKNQLGDDNIRLLCRFIPSLSYVTTDIKENVECILRENLTALFQCILLFLDLFGSSDRPVIVNLGNMMSGAGSLELLKYLLNSQLRSSYFFVGFTDDSQGDISEEEAMNILRPYVTKLIIRDLNLEEVNEFLTALLNPISKSTLDLAKVLHRKTLGNYNALTEIIKQCEKNQTIRFDQKSLLWTWDIETIESTAEVAQTKIDHLKKDLHNLDSKTVSLLLCGAYLGLKFDIRVVSGILNTPIVNIMNSLSVAIVKGYLNPIYTQKKVASDRTSLKSGNSHSSLVQQAGSAASLENIQGYKFCHWSVHDALLEMVDDTLKTNFAISAARYYRNVYQEEKSTTKMLDAAKHYKNISHLITDPEELLFVAEIFYKTAFNSSVYSSETALSQMEEALEITDKLQGVCSSDAFSELVFQIKYALILVYMKAGDHSRAEFLYHSINSHFNLDDNYKSKCFSLQIQSLIFQNKVEDALNLMISPNCTLGKLLANFSWVKDDERGATLAITDGVNDYSMIYFSVVLKKFVGHKFDIYDFKQASNIHELVMEGVQFLDVEKKALALYYLQTGGSLFSGYFDCFSKTNQIVSLALDSQNISLAFDSMILFASANILPTGKTLSQIKEYERHFKLHTGVYKQYKSAWELVFSEFEGIANALIDSDSQYSHLPTVKALQLHVKALSNFIYNRDSRFAQLEDVIANLELLKGTWMYVDALLCIIIAQSEKYTQSNLPEEKSLLLQGIDSYLEIINMHIKAQPSGEHAFKYPFAVSFKEKILNNTIGVMENMEEAIEGANTVNNLFFAAWINEVYGNHWLSLKSKRIAKVFLLSAFSLWEQWGCEGKAIEMQLKYSETVKFPITGKRMSTHRKSRYSTKETVSDMDLFTSTEAQKANNNSRKPVDIDINTVLKVTNSITNETDLDTLVNKILGHLMNNTGATKAMFFIAEKGILRLRKIINSDSSENSEVCPTALLNYVYRTQEAKVYFDTPNDSNLTSDQYFELNQPKSILCCPIKHQNIVTGVVYLENRLQSGSFNNTRVNLVKSLMAPVSISIANAQLLEKNKELAQALQNSNKDSQNVPKYNVETPMQKVLDAINTVKTRFDPNDPIVNTLDAILSTLISDGLFAANLGEVNDKDGKGIDQDTKTWIESSLLMTKNQKNSDKRESASMPRKINSKTNLDLEMQQPSMILPAISQTNISEINAELEKCCSPEFDCFKLAEITDGSPLCFLTLHLLQKYDLFETFSLSTTVTQSFLERVESSYNKLPYHNSIHATDVLQAAVLLLLNTDIVTNFTPLEIFSIIIASAVHDLDHPGINNNFLVQVNHPMAVLYNDIAVLESHHVARAFELSKLPGGNIFENMTPDQFRQCRKMIISIVLATDLAQHFQFISKFKGKVTSSSLKLEEDADRHLVMEMVVKLGDLGNPVKTFERAKRWTNLVMEEEKAQGVPVSKFMDRKDTNISKCQIGFIDFLVTPLFDSWFLFSKTDYIKQCLANLAENRERWQQEIDNPNVLPGVPATEFEKLDHLLDLTIYPISFGGRTDIRKATTTRRFKYTTGGTELEKIRTSDSPQVTFQSDSQSAPVTSKISI</sequence>
<dbReference type="PRINTS" id="PR00387">
    <property type="entry name" value="PDIESTERASE1"/>
</dbReference>
<accession>A0AAD5U9J8</accession>
<feature type="domain" description="Protein kinase" evidence="9">
    <location>
        <begin position="10"/>
        <end position="305"/>
    </location>
</feature>
<dbReference type="SUPFAM" id="SSF56112">
    <property type="entry name" value="Protein kinase-like (PK-like)"/>
    <property type="match status" value="1"/>
</dbReference>
<evidence type="ECO:0000259" key="10">
    <source>
        <dbReference type="PROSITE" id="PS51845"/>
    </source>
</evidence>
<evidence type="ECO:0000256" key="5">
    <source>
        <dbReference type="PIRSR" id="PIRSR623088-3"/>
    </source>
</evidence>
<evidence type="ECO:0000256" key="3">
    <source>
        <dbReference type="PIRSR" id="PIRSR623088-1"/>
    </source>
</evidence>
<reference evidence="11" key="1">
    <citation type="submission" date="2020-05" db="EMBL/GenBank/DDBJ databases">
        <title>Phylogenomic resolution of chytrid fungi.</title>
        <authorList>
            <person name="Stajich J.E."/>
            <person name="Amses K."/>
            <person name="Simmons R."/>
            <person name="Seto K."/>
            <person name="Myers J."/>
            <person name="Bonds A."/>
            <person name="Quandt C.A."/>
            <person name="Barry K."/>
            <person name="Liu P."/>
            <person name="Grigoriev I."/>
            <person name="Longcore J.E."/>
            <person name="James T.Y."/>
        </authorList>
    </citation>
    <scope>NUCLEOTIDE SEQUENCE</scope>
    <source>
        <strain evidence="11">PLAUS21</strain>
    </source>
</reference>
<dbReference type="Gene3D" id="3.30.450.40">
    <property type="match status" value="1"/>
</dbReference>
<feature type="active site" description="Proton donor" evidence="3">
    <location>
        <position position="1709"/>
    </location>
</feature>
<comment type="caution">
    <text evidence="11">The sequence shown here is derived from an EMBL/GenBank/DDBJ whole genome shotgun (WGS) entry which is preliminary data.</text>
</comment>
<evidence type="ECO:0000256" key="8">
    <source>
        <dbReference type="SAM" id="MobiDB-lite"/>
    </source>
</evidence>
<feature type="binding site" evidence="5">
    <location>
        <position position="1750"/>
    </location>
    <ligand>
        <name>Zn(2+)</name>
        <dbReference type="ChEBI" id="CHEBI:29105"/>
        <label>1</label>
    </ligand>
</feature>
<proteinExistence type="inferred from homology"/>
<feature type="binding site" evidence="4">
    <location>
        <position position="1905"/>
    </location>
    <ligand>
        <name>AMP</name>
        <dbReference type="ChEBI" id="CHEBI:456215"/>
    </ligand>
</feature>
<feature type="region of interest" description="Disordered" evidence="8">
    <location>
        <begin position="2005"/>
        <end position="2029"/>
    </location>
</feature>